<evidence type="ECO:0000256" key="3">
    <source>
        <dbReference type="SAM" id="MobiDB-lite"/>
    </source>
</evidence>
<dbReference type="InterPro" id="IPR013742">
    <property type="entry name" value="Whirly"/>
</dbReference>
<proteinExistence type="inferred from homology"/>
<dbReference type="AlphaFoldDB" id="A0A1V9ZL00"/>
<feature type="region of interest" description="Disordered" evidence="3">
    <location>
        <begin position="180"/>
        <end position="203"/>
    </location>
</feature>
<comment type="similarity">
    <text evidence="1">Belongs to the Whirly family.</text>
</comment>
<dbReference type="EMBL" id="JNBR01000081">
    <property type="protein sequence ID" value="OQR98669.1"/>
    <property type="molecule type" value="Genomic_DNA"/>
</dbReference>
<comment type="caution">
    <text evidence="4">The sequence shown here is derived from an EMBL/GenBank/DDBJ whole genome shotgun (WGS) entry which is preliminary data.</text>
</comment>
<accession>A0A1V9ZL00</accession>
<dbReference type="Pfam" id="PF08536">
    <property type="entry name" value="Whirly"/>
    <property type="match status" value="1"/>
</dbReference>
<keyword evidence="2" id="KW-0809">Transit peptide</keyword>
<dbReference type="InterPro" id="IPR009044">
    <property type="entry name" value="ssDNA-bd_transcriptional_reg"/>
</dbReference>
<keyword evidence="5" id="KW-1185">Reference proteome</keyword>
<dbReference type="OrthoDB" id="511009at2759"/>
<dbReference type="PANTHER" id="PTHR31745:SF1">
    <property type="entry name" value="SINGLE-STRANDED DNA-BINDING PROTEIN WHY2, MITOCHONDRIAL"/>
    <property type="match status" value="1"/>
</dbReference>
<gene>
    <name evidence="4" type="ORF">ACHHYP_08234</name>
</gene>
<sequence>MLHRQALRAFSTARGASPRVFPQFSSYGSDALFQVAPLAAVYTHTGKYLKLKRGGSLMLSWCKSTQQGYNYQDKLLFSVSPREIGAILNALDTKQKCTLVHSPSMNDPQANDGLKKSFVVEYQPEHHKTIFSYSSDQVRTAVALDAGETRVLKELLQYSLPYLYGFHSILEAEPTIEYEGGAAPSNTPRAPSRGPAAGGEWPF</sequence>
<evidence type="ECO:0000313" key="4">
    <source>
        <dbReference type="EMBL" id="OQR98669.1"/>
    </source>
</evidence>
<dbReference type="SUPFAM" id="SSF54447">
    <property type="entry name" value="ssDNA-binding transcriptional regulator domain"/>
    <property type="match status" value="1"/>
</dbReference>
<dbReference type="Proteomes" id="UP000243579">
    <property type="component" value="Unassembled WGS sequence"/>
</dbReference>
<organism evidence="4 5">
    <name type="scientific">Achlya hypogyna</name>
    <name type="common">Oomycete</name>
    <name type="synonym">Protoachlya hypogyna</name>
    <dbReference type="NCBI Taxonomy" id="1202772"/>
    <lineage>
        <taxon>Eukaryota</taxon>
        <taxon>Sar</taxon>
        <taxon>Stramenopiles</taxon>
        <taxon>Oomycota</taxon>
        <taxon>Saprolegniomycetes</taxon>
        <taxon>Saprolegniales</taxon>
        <taxon>Achlyaceae</taxon>
        <taxon>Achlya</taxon>
    </lineage>
</organism>
<evidence type="ECO:0000313" key="5">
    <source>
        <dbReference type="Proteomes" id="UP000243579"/>
    </source>
</evidence>
<dbReference type="Gene3D" id="2.30.31.10">
    <property type="entry name" value="Transcriptional Coactivator Pc4, Chain A"/>
    <property type="match status" value="1"/>
</dbReference>
<dbReference type="GO" id="GO:0006355">
    <property type="term" value="P:regulation of DNA-templated transcription"/>
    <property type="evidence" value="ECO:0007669"/>
    <property type="project" value="InterPro"/>
</dbReference>
<dbReference type="GO" id="GO:0006952">
    <property type="term" value="P:defense response"/>
    <property type="evidence" value="ECO:0007669"/>
    <property type="project" value="InterPro"/>
</dbReference>
<dbReference type="PANTHER" id="PTHR31745">
    <property type="entry name" value="SINGLE-STRANDED DNA-BINDING PROTEIN WHY2, MITOCHONDRIAL"/>
    <property type="match status" value="1"/>
</dbReference>
<evidence type="ECO:0000256" key="1">
    <source>
        <dbReference type="ARBA" id="ARBA00006061"/>
    </source>
</evidence>
<evidence type="ECO:0000256" key="2">
    <source>
        <dbReference type="ARBA" id="ARBA00022946"/>
    </source>
</evidence>
<reference evidence="4 5" key="1">
    <citation type="journal article" date="2014" name="Genome Biol. Evol.">
        <title>The secreted proteins of Achlya hypogyna and Thraustotheca clavata identify the ancestral oomycete secretome and reveal gene acquisitions by horizontal gene transfer.</title>
        <authorList>
            <person name="Misner I."/>
            <person name="Blouin N."/>
            <person name="Leonard G."/>
            <person name="Richards T.A."/>
            <person name="Lane C.E."/>
        </authorList>
    </citation>
    <scope>NUCLEOTIDE SEQUENCE [LARGE SCALE GENOMIC DNA]</scope>
    <source>
        <strain evidence="4 5">ATCC 48635</strain>
    </source>
</reference>
<dbReference type="GO" id="GO:0003697">
    <property type="term" value="F:single-stranded DNA binding"/>
    <property type="evidence" value="ECO:0007669"/>
    <property type="project" value="InterPro"/>
</dbReference>
<name>A0A1V9ZL00_ACHHY</name>
<protein>
    <submittedName>
        <fullName evidence="4">Uncharacterized protein</fullName>
    </submittedName>
</protein>